<dbReference type="PANTHER" id="PTHR31589">
    <property type="entry name" value="PROTEIN, PUTATIVE (DUF239)-RELATED-RELATED"/>
    <property type="match status" value="1"/>
</dbReference>
<dbReference type="InterPro" id="IPR004314">
    <property type="entry name" value="Neprosin"/>
</dbReference>
<keyword evidence="3" id="KW-1185">Reference proteome</keyword>
<dbReference type="OMA" id="YHTPRGW"/>
<sequence>MIMFMILFWMYEKTRRPTPLFYSRRHIQTNQEGSYAYHVAMYHTDKGWYFGTRAKISIWRQPYHGRYQESGASILVASNEVEGFNALEAGFHVYPDLYNDNDVHFFTYWTKDNYKSTGCYNLKCGGFVPATGAELVPGQAVSPPSIYGVEDHYISISLHTDPATGDWVLFRDDLDKPLFLGHFPQELCPKLNGGAPQMAWNGFVSYPNNDPGPEMGSGHFPEEGDRRAAYIKNIKFFDSHGHGHEPNTELLLRVLDKPDCYNVSYIDCEVKDRCYFSYGGPSGCIG</sequence>
<dbReference type="EnsemblPlants" id="OB07G18440.1">
    <property type="protein sequence ID" value="OB07G18440.1"/>
    <property type="gene ID" value="OB07G18440"/>
</dbReference>
<organism evidence="2">
    <name type="scientific">Oryza brachyantha</name>
    <name type="common">malo sina</name>
    <dbReference type="NCBI Taxonomy" id="4533"/>
    <lineage>
        <taxon>Eukaryota</taxon>
        <taxon>Viridiplantae</taxon>
        <taxon>Streptophyta</taxon>
        <taxon>Embryophyta</taxon>
        <taxon>Tracheophyta</taxon>
        <taxon>Spermatophyta</taxon>
        <taxon>Magnoliopsida</taxon>
        <taxon>Liliopsida</taxon>
        <taxon>Poales</taxon>
        <taxon>Poaceae</taxon>
        <taxon>BOP clade</taxon>
        <taxon>Oryzoideae</taxon>
        <taxon>Oryzeae</taxon>
        <taxon>Oryzinae</taxon>
        <taxon>Oryza</taxon>
    </lineage>
</organism>
<dbReference type="InterPro" id="IPR053168">
    <property type="entry name" value="Glutamic_endopeptidase"/>
</dbReference>
<dbReference type="PANTHER" id="PTHR31589:SF104">
    <property type="entry name" value="OS07G0422700 PROTEIN"/>
    <property type="match status" value="1"/>
</dbReference>
<protein>
    <recommendedName>
        <fullName evidence="1">Neprosin PEP catalytic domain-containing protein</fullName>
    </recommendedName>
</protein>
<reference evidence="2" key="2">
    <citation type="submission" date="2013-04" db="UniProtKB">
        <authorList>
            <consortium name="EnsemblPlants"/>
        </authorList>
    </citation>
    <scope>IDENTIFICATION</scope>
</reference>
<evidence type="ECO:0000313" key="2">
    <source>
        <dbReference type="EnsemblPlants" id="OB07G18440.1"/>
    </source>
</evidence>
<dbReference type="Proteomes" id="UP000006038">
    <property type="component" value="Chromosome 7"/>
</dbReference>
<dbReference type="Gramene" id="OB07G18440.1">
    <property type="protein sequence ID" value="OB07G18440.1"/>
    <property type="gene ID" value="OB07G18440"/>
</dbReference>
<evidence type="ECO:0000313" key="3">
    <source>
        <dbReference type="Proteomes" id="UP000006038"/>
    </source>
</evidence>
<name>J3MKB2_ORYBR</name>
<accession>J3MKB2</accession>
<feature type="domain" description="Neprosin PEP catalytic" evidence="1">
    <location>
        <begin position="30"/>
        <end position="285"/>
    </location>
</feature>
<proteinExistence type="predicted"/>
<reference evidence="2" key="1">
    <citation type="journal article" date="2013" name="Nat. Commun.">
        <title>Whole-genome sequencing of Oryza brachyantha reveals mechanisms underlying Oryza genome evolution.</title>
        <authorList>
            <person name="Chen J."/>
            <person name="Huang Q."/>
            <person name="Gao D."/>
            <person name="Wang J."/>
            <person name="Lang Y."/>
            <person name="Liu T."/>
            <person name="Li B."/>
            <person name="Bai Z."/>
            <person name="Luis Goicoechea J."/>
            <person name="Liang C."/>
            <person name="Chen C."/>
            <person name="Zhang W."/>
            <person name="Sun S."/>
            <person name="Liao Y."/>
            <person name="Zhang X."/>
            <person name="Yang L."/>
            <person name="Song C."/>
            <person name="Wang M."/>
            <person name="Shi J."/>
            <person name="Liu G."/>
            <person name="Liu J."/>
            <person name="Zhou H."/>
            <person name="Zhou W."/>
            <person name="Yu Q."/>
            <person name="An N."/>
            <person name="Chen Y."/>
            <person name="Cai Q."/>
            <person name="Wang B."/>
            <person name="Liu B."/>
            <person name="Min J."/>
            <person name="Huang Y."/>
            <person name="Wu H."/>
            <person name="Li Z."/>
            <person name="Zhang Y."/>
            <person name="Yin Y."/>
            <person name="Song W."/>
            <person name="Jiang J."/>
            <person name="Jackson S.A."/>
            <person name="Wing R.A."/>
            <person name="Wang J."/>
            <person name="Chen M."/>
        </authorList>
    </citation>
    <scope>NUCLEOTIDE SEQUENCE [LARGE SCALE GENOMIC DNA]</scope>
    <source>
        <strain evidence="2">cv. IRGC 101232</strain>
    </source>
</reference>
<evidence type="ECO:0000259" key="1">
    <source>
        <dbReference type="PROSITE" id="PS52045"/>
    </source>
</evidence>
<dbReference type="Gene3D" id="3.90.1320.10">
    <property type="entry name" value="Outer-capsid protein sigma 3, large lobe"/>
    <property type="match status" value="1"/>
</dbReference>
<dbReference type="PROSITE" id="PS52045">
    <property type="entry name" value="NEPROSIN_PEP_CD"/>
    <property type="match status" value="1"/>
</dbReference>
<dbReference type="Pfam" id="PF03080">
    <property type="entry name" value="Neprosin"/>
    <property type="match status" value="1"/>
</dbReference>
<dbReference type="AlphaFoldDB" id="J3MKB2"/>
<dbReference type="STRING" id="4533.J3MKB2"/>
<dbReference type="HOGENOM" id="CLU_030538_3_1_1"/>
<dbReference type="eggNOG" id="ENOG502QU6K">
    <property type="taxonomic scope" value="Eukaryota"/>
</dbReference>